<dbReference type="Proteomes" id="UP000028760">
    <property type="component" value="Unassembled WGS sequence"/>
</dbReference>
<feature type="region of interest" description="Disordered" evidence="4">
    <location>
        <begin position="186"/>
        <end position="210"/>
    </location>
</feature>
<dbReference type="GO" id="GO:0016020">
    <property type="term" value="C:membrane"/>
    <property type="evidence" value="ECO:0007669"/>
    <property type="project" value="UniProtKB-SubCell"/>
</dbReference>
<organism evidence="5 6">
    <name type="scientific">Poecilia formosa</name>
    <name type="common">Amazon molly</name>
    <name type="synonym">Limia formosa</name>
    <dbReference type="NCBI Taxonomy" id="48698"/>
    <lineage>
        <taxon>Eukaryota</taxon>
        <taxon>Metazoa</taxon>
        <taxon>Chordata</taxon>
        <taxon>Craniata</taxon>
        <taxon>Vertebrata</taxon>
        <taxon>Euteleostomi</taxon>
        <taxon>Actinopterygii</taxon>
        <taxon>Neopterygii</taxon>
        <taxon>Teleostei</taxon>
        <taxon>Neoteleostei</taxon>
        <taxon>Acanthomorphata</taxon>
        <taxon>Ovalentaria</taxon>
        <taxon>Atherinomorphae</taxon>
        <taxon>Cyprinodontiformes</taxon>
        <taxon>Poeciliidae</taxon>
        <taxon>Poeciliinae</taxon>
        <taxon>Poecilia</taxon>
    </lineage>
</organism>
<feature type="compositionally biased region" description="Polar residues" evidence="4">
    <location>
        <begin position="142"/>
        <end position="151"/>
    </location>
</feature>
<dbReference type="GO" id="GO:0007030">
    <property type="term" value="P:Golgi organization"/>
    <property type="evidence" value="ECO:0007669"/>
    <property type="project" value="TreeGrafter"/>
</dbReference>
<evidence type="ECO:0000256" key="1">
    <source>
        <dbReference type="ARBA" id="ARBA00004170"/>
    </source>
</evidence>
<dbReference type="PANTHER" id="PTHR28664">
    <property type="entry name" value="TIGHT JUNCTION-ASSOCIATED PROTEIN 1"/>
    <property type="match status" value="1"/>
</dbReference>
<dbReference type="EMBL" id="AYCK01003857">
    <property type="status" value="NOT_ANNOTATED_CDS"/>
    <property type="molecule type" value="Genomic_DNA"/>
</dbReference>
<keyword evidence="2" id="KW-0597">Phosphoprotein</keyword>
<dbReference type="GeneTree" id="ENSGT00940000167701"/>
<dbReference type="OMA" id="GQHESTH"/>
<dbReference type="Ensembl" id="ENSPFOT00000010031.2">
    <property type="protein sequence ID" value="ENSPFOP00000010016.2"/>
    <property type="gene ID" value="ENSPFOG00000010039.2"/>
</dbReference>
<dbReference type="AlphaFoldDB" id="A0A087XW63"/>
<evidence type="ECO:0000313" key="5">
    <source>
        <dbReference type="Ensembl" id="ENSPFOP00000010016.2"/>
    </source>
</evidence>
<dbReference type="GO" id="GO:0005802">
    <property type="term" value="C:trans-Golgi network"/>
    <property type="evidence" value="ECO:0007669"/>
    <property type="project" value="TreeGrafter"/>
</dbReference>
<keyword evidence="6" id="KW-1185">Reference proteome</keyword>
<keyword evidence="3" id="KW-0472">Membrane</keyword>
<reference evidence="5" key="3">
    <citation type="submission" date="2025-09" db="UniProtKB">
        <authorList>
            <consortium name="Ensembl"/>
        </authorList>
    </citation>
    <scope>IDENTIFICATION</scope>
</reference>
<dbReference type="PANTHER" id="PTHR28664:SF3">
    <property type="entry name" value="TIGHT JUNCTION-ASSOCIATED PROTEIN 1"/>
    <property type="match status" value="1"/>
</dbReference>
<proteinExistence type="predicted"/>
<protein>
    <submittedName>
        <fullName evidence="5">Uncharacterized protein</fullName>
    </submittedName>
</protein>
<evidence type="ECO:0000256" key="3">
    <source>
        <dbReference type="ARBA" id="ARBA00023136"/>
    </source>
</evidence>
<evidence type="ECO:0000256" key="2">
    <source>
        <dbReference type="ARBA" id="ARBA00022553"/>
    </source>
</evidence>
<evidence type="ECO:0000256" key="4">
    <source>
        <dbReference type="SAM" id="MobiDB-lite"/>
    </source>
</evidence>
<reference evidence="6" key="1">
    <citation type="submission" date="2013-10" db="EMBL/GenBank/DDBJ databases">
        <authorList>
            <person name="Schartl M."/>
            <person name="Warren W."/>
        </authorList>
    </citation>
    <scope>NUCLEOTIDE SEQUENCE [LARGE SCALE GENOMIC DNA]</scope>
    <source>
        <strain evidence="6">female</strain>
    </source>
</reference>
<feature type="region of interest" description="Disordered" evidence="4">
    <location>
        <begin position="142"/>
        <end position="169"/>
    </location>
</feature>
<reference evidence="5" key="2">
    <citation type="submission" date="2025-08" db="UniProtKB">
        <authorList>
            <consortium name="Ensembl"/>
        </authorList>
    </citation>
    <scope>IDENTIFICATION</scope>
</reference>
<accession>A0A087XW63</accession>
<evidence type="ECO:0000313" key="6">
    <source>
        <dbReference type="Proteomes" id="UP000028760"/>
    </source>
</evidence>
<comment type="subcellular location">
    <subcellularLocation>
        <location evidence="1">Membrane</location>
        <topology evidence="1">Peripheral membrane protein</topology>
    </subcellularLocation>
</comment>
<name>A0A087XW63_POEFO</name>
<dbReference type="InterPro" id="IPR043441">
    <property type="entry name" value="Tjap1/BEGAIN"/>
</dbReference>
<sequence>KQHRNMLCDPDHLQALQEENADLHQNLLQTVVCIESLEAELQRTRDELSHVKEKYKSLLPTHSGTKEANNLLGEHLHKASESLSSERKFLLNRVSQLGSELNDAHRTIAALENINVPVLVKELLEKYFGSAEAIQTFLTNSFPTSQQTDGQSCDPRAEEAAQGCLSESEAGRQRVTAFMPIKQALTPAKNEGSLPGQHESTHGPSFSLAEMGAASYKTTAPSYPAR</sequence>